<feature type="transmembrane region" description="Helical" evidence="1">
    <location>
        <begin position="24"/>
        <end position="45"/>
    </location>
</feature>
<evidence type="ECO:0000256" key="1">
    <source>
        <dbReference type="SAM" id="Phobius"/>
    </source>
</evidence>
<evidence type="ECO:0000313" key="3">
    <source>
        <dbReference type="Proteomes" id="UP000267049"/>
    </source>
</evidence>
<comment type="caution">
    <text evidence="2">The sequence shown here is derived from an EMBL/GenBank/DDBJ whole genome shotgun (WGS) entry which is preliminary data.</text>
</comment>
<gene>
    <name evidence="2" type="ORF">EER27_14260</name>
</gene>
<keyword evidence="1" id="KW-1133">Transmembrane helix</keyword>
<organism evidence="2 3">
    <name type="scientific">Montanilutibacter psychrotolerans</name>
    <dbReference type="NCBI Taxonomy" id="1327343"/>
    <lineage>
        <taxon>Bacteria</taxon>
        <taxon>Pseudomonadati</taxon>
        <taxon>Pseudomonadota</taxon>
        <taxon>Gammaproteobacteria</taxon>
        <taxon>Lysobacterales</taxon>
        <taxon>Lysobacteraceae</taxon>
        <taxon>Montanilutibacter</taxon>
    </lineage>
</organism>
<keyword evidence="1" id="KW-0812">Transmembrane</keyword>
<dbReference type="AlphaFoldDB" id="A0A3M8ST46"/>
<feature type="transmembrane region" description="Helical" evidence="1">
    <location>
        <begin position="52"/>
        <end position="74"/>
    </location>
</feature>
<dbReference type="EMBL" id="RIBS01000007">
    <property type="protein sequence ID" value="RNF82656.1"/>
    <property type="molecule type" value="Genomic_DNA"/>
</dbReference>
<keyword evidence="3" id="KW-1185">Reference proteome</keyword>
<name>A0A3M8ST46_9GAMM</name>
<dbReference type="Proteomes" id="UP000267049">
    <property type="component" value="Unassembled WGS sequence"/>
</dbReference>
<reference evidence="2 3" key="1">
    <citation type="submission" date="2018-11" db="EMBL/GenBank/DDBJ databases">
        <title>Lysobacter cryohumiis sp. nov., isolated from soil in the Tianshan Mountains, Xinjiang, China.</title>
        <authorList>
            <person name="Luo Y."/>
            <person name="Sheng H."/>
        </authorList>
    </citation>
    <scope>NUCLEOTIDE SEQUENCE [LARGE SCALE GENOMIC DNA]</scope>
    <source>
        <strain evidence="2 3">ZS60</strain>
    </source>
</reference>
<protein>
    <submittedName>
        <fullName evidence="2">Uncharacterized protein</fullName>
    </submittedName>
</protein>
<accession>A0A3M8ST46</accession>
<evidence type="ECO:0000313" key="2">
    <source>
        <dbReference type="EMBL" id="RNF82656.1"/>
    </source>
</evidence>
<proteinExistence type="predicted"/>
<sequence>MFTALLATLLKGFLIGLEQTDAGWGWLSVPIATISAVPLLVPDVLMLANGQYASLVVLPWTVWGLLIGTVIGYFDRGEGGFG</sequence>
<keyword evidence="1" id="KW-0472">Membrane</keyword>